<sequence length="966" mass="105455">MGIYWRGQVGVGHSQTRVQNRILLQPTFRGRRKADTHTHGPRQTLSPRRGNSGPAGQAGNYKSSGRDGTTLPVLLFSDQKTGRHLASHSKPKTPEHKTHQTKTLPYGDLKLNITPTQKGHVGGDRRLTGRLPAHLDTQRTPTIPSVPVRRTRLPVPGAPIRPSHGSQNLHESRGSSSRLPQKKRGHPLRISRRLVGSREQSIGSNQQRPQNAPDPSRTGLDREPEEITAITLPDDPVPRGHTGLHHRGSPTLRRKSRGSQGDHTTDLGTPGVTNGDMAPGPGTHGQPRRYSETVQATHATSATAPAEVRRPYRPRQNNAHLQVRGGHTTLSMVARPKQLEFRGTLCDTATNDIDNDGRVTVRMGSSLEQSHSMGDVVPNRNISPHQHPGDDGGQKSPGSFQRPRTGNDNHNLHRQHDSGGLHQSAGGHPLRETVPTRVGGDNSGRGLRHDPKGFPHRRQAQRDGGRPIQGAYRPQRMVSGTGDLRQNLFDLRQAHDRPVRNTQEQQTPDLLFQTIPPPGLPHGRNVPLLGPHGCVHLPAAMYDRTSPQENSELQGQVHTNSPVLASQTLVRRDPPTPHGRPSESTGQAPPTVPETGNSLPPRHQGVTISCLEAVRSSLRQRGFSEAAAAMAADARRGTTAATYDSRLRKFDQWCRPRQILLPAASVTQIAEFLLSLFGEGKQVSTIRNYRSAIAAIHQGFPDGSTLSNNPYIAQLIKGMANRRPQIRRLAPSWGLSAVLHALAGPPYEPMANASLAALTKKTLFLVAVASARRRSCLHALSTKQNHIRFEGHGVRMVPDPSFIAKNQTLTFLPGDIFIPEIKTMSSVAEDKRWCPVRALKWYLNKTEKLRQSTSLFIIPRPPYAAASKDTLSRWLVEIIRPFTSGTSRPRAHDVRGVAASTALFAGIPVEDILKAAAWKTPTTFVACYLTDTLHAEAAFGSAVMRGPVGNRSHPSGLPPSGSATRC</sequence>
<gene>
    <name evidence="3" type="ORF">BSL78_14607</name>
</gene>
<feature type="compositionally biased region" description="Polar residues" evidence="2">
    <location>
        <begin position="582"/>
        <end position="598"/>
    </location>
</feature>
<dbReference type="Gene3D" id="1.10.443.10">
    <property type="entry name" value="Intergrase catalytic core"/>
    <property type="match status" value="1"/>
</dbReference>
<feature type="compositionally biased region" description="Basic residues" evidence="2">
    <location>
        <begin position="180"/>
        <end position="192"/>
    </location>
</feature>
<protein>
    <recommendedName>
        <fullName evidence="5">Core-binding (CB) domain-containing protein</fullName>
    </recommendedName>
</protein>
<feature type="compositionally biased region" description="Basic and acidic residues" evidence="2">
    <location>
        <begin position="405"/>
        <end position="419"/>
    </location>
</feature>
<evidence type="ECO:0000313" key="3">
    <source>
        <dbReference type="EMBL" id="PIK48505.1"/>
    </source>
</evidence>
<keyword evidence="1" id="KW-0238">DNA-binding</keyword>
<organism evidence="3 4">
    <name type="scientific">Stichopus japonicus</name>
    <name type="common">Sea cucumber</name>
    <dbReference type="NCBI Taxonomy" id="307972"/>
    <lineage>
        <taxon>Eukaryota</taxon>
        <taxon>Metazoa</taxon>
        <taxon>Echinodermata</taxon>
        <taxon>Eleutherozoa</taxon>
        <taxon>Echinozoa</taxon>
        <taxon>Holothuroidea</taxon>
        <taxon>Aspidochirotacea</taxon>
        <taxon>Aspidochirotida</taxon>
        <taxon>Stichopodidae</taxon>
        <taxon>Apostichopus</taxon>
    </lineage>
</organism>
<dbReference type="PANTHER" id="PTHR33066">
    <property type="entry name" value="INTEGRASE_SAM-LIKE_N DOMAIN-CONTAINING PROTEIN"/>
    <property type="match status" value="1"/>
</dbReference>
<dbReference type="SUPFAM" id="SSF47823">
    <property type="entry name" value="lambda integrase-like, N-terminal domain"/>
    <property type="match status" value="1"/>
</dbReference>
<proteinExistence type="predicted"/>
<dbReference type="Proteomes" id="UP000230750">
    <property type="component" value="Unassembled WGS sequence"/>
</dbReference>
<dbReference type="GO" id="GO:0006310">
    <property type="term" value="P:DNA recombination"/>
    <property type="evidence" value="ECO:0007669"/>
    <property type="project" value="InterPro"/>
</dbReference>
<feature type="compositionally biased region" description="Polar residues" evidence="2">
    <location>
        <begin position="198"/>
        <end position="210"/>
    </location>
</feature>
<feature type="region of interest" description="Disordered" evidence="2">
    <location>
        <begin position="25"/>
        <end position="324"/>
    </location>
</feature>
<reference evidence="3 4" key="1">
    <citation type="journal article" date="2017" name="PLoS Biol.">
        <title>The sea cucumber genome provides insights into morphological evolution and visceral regeneration.</title>
        <authorList>
            <person name="Zhang X."/>
            <person name="Sun L."/>
            <person name="Yuan J."/>
            <person name="Sun Y."/>
            <person name="Gao Y."/>
            <person name="Zhang L."/>
            <person name="Li S."/>
            <person name="Dai H."/>
            <person name="Hamel J.F."/>
            <person name="Liu C."/>
            <person name="Yu Y."/>
            <person name="Liu S."/>
            <person name="Lin W."/>
            <person name="Guo K."/>
            <person name="Jin S."/>
            <person name="Xu P."/>
            <person name="Storey K.B."/>
            <person name="Huan P."/>
            <person name="Zhang T."/>
            <person name="Zhou Y."/>
            <person name="Zhang J."/>
            <person name="Lin C."/>
            <person name="Li X."/>
            <person name="Xing L."/>
            <person name="Huo D."/>
            <person name="Sun M."/>
            <person name="Wang L."/>
            <person name="Mercier A."/>
            <person name="Li F."/>
            <person name="Yang H."/>
            <person name="Xiang J."/>
        </authorList>
    </citation>
    <scope>NUCLEOTIDE SEQUENCE [LARGE SCALE GENOMIC DNA]</scope>
    <source>
        <strain evidence="3">Shaxun</strain>
        <tissue evidence="3">Muscle</tissue>
    </source>
</reference>
<dbReference type="Gene3D" id="1.10.150.130">
    <property type="match status" value="1"/>
</dbReference>
<dbReference type="STRING" id="307972.A0A2G8KKK7"/>
<accession>A0A2G8KKK7</accession>
<evidence type="ECO:0000256" key="2">
    <source>
        <dbReference type="SAM" id="MobiDB-lite"/>
    </source>
</evidence>
<dbReference type="InterPro" id="IPR010998">
    <property type="entry name" value="Integrase_recombinase_N"/>
</dbReference>
<keyword evidence="4" id="KW-1185">Reference proteome</keyword>
<dbReference type="InterPro" id="IPR013762">
    <property type="entry name" value="Integrase-like_cat_sf"/>
</dbReference>
<dbReference type="GO" id="GO:0003677">
    <property type="term" value="F:DNA binding"/>
    <property type="evidence" value="ECO:0007669"/>
    <property type="project" value="UniProtKB-KW"/>
</dbReference>
<feature type="compositionally biased region" description="Basic residues" evidence="2">
    <location>
        <begin position="242"/>
        <end position="257"/>
    </location>
</feature>
<evidence type="ECO:0008006" key="5">
    <source>
        <dbReference type="Google" id="ProtNLM"/>
    </source>
</evidence>
<comment type="caution">
    <text evidence="3">The sequence shown here is derived from an EMBL/GenBank/DDBJ whole genome shotgun (WGS) entry which is preliminary data.</text>
</comment>
<feature type="compositionally biased region" description="Polar residues" evidence="2">
    <location>
        <begin position="164"/>
        <end position="179"/>
    </location>
</feature>
<dbReference type="GO" id="GO:0015074">
    <property type="term" value="P:DNA integration"/>
    <property type="evidence" value="ECO:0007669"/>
    <property type="project" value="InterPro"/>
</dbReference>
<feature type="region of interest" description="Disordered" evidence="2">
    <location>
        <begin position="369"/>
        <end position="481"/>
    </location>
</feature>
<dbReference type="EMBL" id="MRZV01000518">
    <property type="protein sequence ID" value="PIK48505.1"/>
    <property type="molecule type" value="Genomic_DNA"/>
</dbReference>
<feature type="compositionally biased region" description="Polar residues" evidence="2">
    <location>
        <begin position="292"/>
        <end position="303"/>
    </location>
</feature>
<feature type="compositionally biased region" description="Polar residues" evidence="2">
    <location>
        <begin position="546"/>
        <end position="569"/>
    </location>
</feature>
<evidence type="ECO:0000313" key="4">
    <source>
        <dbReference type="Proteomes" id="UP000230750"/>
    </source>
</evidence>
<dbReference type="OrthoDB" id="2897838at2759"/>
<feature type="compositionally biased region" description="Basic residues" evidence="2">
    <location>
        <begin position="82"/>
        <end position="91"/>
    </location>
</feature>
<feature type="region of interest" description="Disordered" evidence="2">
    <location>
        <begin position="546"/>
        <end position="603"/>
    </location>
</feature>
<dbReference type="AlphaFoldDB" id="A0A2G8KKK7"/>
<evidence type="ECO:0000256" key="1">
    <source>
        <dbReference type="ARBA" id="ARBA00023125"/>
    </source>
</evidence>
<name>A0A2G8KKK7_STIJA</name>
<dbReference type="PANTHER" id="PTHR33066:SF2">
    <property type="entry name" value="FILAGGRIN-2-LIKE"/>
    <property type="match status" value="1"/>
</dbReference>